<evidence type="ECO:0000256" key="7">
    <source>
        <dbReference type="ARBA" id="ARBA00022705"/>
    </source>
</evidence>
<dbReference type="Gene3D" id="3.70.10.10">
    <property type="match status" value="1"/>
</dbReference>
<feature type="domain" description="DNA polymerase III beta sliding clamp C-terminal" evidence="13">
    <location>
        <begin position="249"/>
        <end position="368"/>
    </location>
</feature>
<dbReference type="GO" id="GO:0006271">
    <property type="term" value="P:DNA strand elongation involved in DNA replication"/>
    <property type="evidence" value="ECO:0007669"/>
    <property type="project" value="TreeGrafter"/>
</dbReference>
<dbReference type="GO" id="GO:0003887">
    <property type="term" value="F:DNA-directed DNA polymerase activity"/>
    <property type="evidence" value="ECO:0007669"/>
    <property type="project" value="UniProtKB-UniRule"/>
</dbReference>
<evidence type="ECO:0000256" key="9">
    <source>
        <dbReference type="ARBA" id="ARBA00023125"/>
    </source>
</evidence>
<dbReference type="Pfam" id="PF02767">
    <property type="entry name" value="DNA_pol3_beta_2"/>
    <property type="match status" value="1"/>
</dbReference>
<dbReference type="Pfam" id="PF02768">
    <property type="entry name" value="DNA_pol3_beta_3"/>
    <property type="match status" value="1"/>
</dbReference>
<dbReference type="RefSeq" id="WP_074749071.1">
    <property type="nucleotide sequence ID" value="NZ_FOCT01000020.1"/>
</dbReference>
<dbReference type="GO" id="GO:0009360">
    <property type="term" value="C:DNA polymerase III complex"/>
    <property type="evidence" value="ECO:0007669"/>
    <property type="project" value="InterPro"/>
</dbReference>
<name>A0A1H8PCX8_9PROT</name>
<dbReference type="Proteomes" id="UP000183898">
    <property type="component" value="Unassembled WGS sequence"/>
</dbReference>
<keyword evidence="4 10" id="KW-0963">Cytoplasm</keyword>
<keyword evidence="8 10" id="KW-0239">DNA-directed DNA polymerase</keyword>
<dbReference type="SUPFAM" id="SSF55979">
    <property type="entry name" value="DNA clamp"/>
    <property type="match status" value="3"/>
</dbReference>
<keyword evidence="9" id="KW-0238">DNA-binding</keyword>
<evidence type="ECO:0000256" key="5">
    <source>
        <dbReference type="ARBA" id="ARBA00022679"/>
    </source>
</evidence>
<dbReference type="GO" id="GO:0008408">
    <property type="term" value="F:3'-5' exonuclease activity"/>
    <property type="evidence" value="ECO:0007669"/>
    <property type="project" value="InterPro"/>
</dbReference>
<keyword evidence="5 10" id="KW-0808">Transferase</keyword>
<reference evidence="14 15" key="1">
    <citation type="submission" date="2016-10" db="EMBL/GenBank/DDBJ databases">
        <authorList>
            <person name="de Groot N.N."/>
        </authorList>
    </citation>
    <scope>NUCLEOTIDE SEQUENCE [LARGE SCALE GENOMIC DNA]</scope>
    <source>
        <strain evidence="14 15">Nl18</strain>
    </source>
</reference>
<evidence type="ECO:0000256" key="1">
    <source>
        <dbReference type="ARBA" id="ARBA00004496"/>
    </source>
</evidence>
<dbReference type="GO" id="GO:0005737">
    <property type="term" value="C:cytoplasm"/>
    <property type="evidence" value="ECO:0007669"/>
    <property type="project" value="UniProtKB-SubCell"/>
</dbReference>
<evidence type="ECO:0000313" key="14">
    <source>
        <dbReference type="EMBL" id="SEO39849.1"/>
    </source>
</evidence>
<evidence type="ECO:0000259" key="13">
    <source>
        <dbReference type="Pfam" id="PF02768"/>
    </source>
</evidence>
<protein>
    <recommendedName>
        <fullName evidence="3 10">Beta sliding clamp</fullName>
    </recommendedName>
</protein>
<dbReference type="GO" id="GO:0003677">
    <property type="term" value="F:DNA binding"/>
    <property type="evidence" value="ECO:0007669"/>
    <property type="project" value="UniProtKB-UniRule"/>
</dbReference>
<sequence length="369" mass="41831">MKLIEADRDTLLKPLQTVTGIVERRHTLPILSNVLIERKQENISFIATDLEIQITTSTTDGGKADEEYSVTVAAKKLQDILRALPEKMRVTLETNDSRLQAKAGKSRFNLQTLPAEDFPKFPQSNETQGTVKVQQKELKQLLSMVQYAMAHQDIRYYLNGLLLLLENNQLKVVATDGHRLAFALMMLETSLERKEVILPRKVVLELSRLLNETEEPVTIEVLQNQVRFTFSNVVLVSKVVDGKFPDYNRVIPTGYQKQFDINRLLLLQTLQRAAILSNEKFRGVRLILTTDNLRIVCNNSEQEEAQEELELQYNGEGLDIGFNITYLLDVLNNADSETVTCAFGDANSSALITIPGNDSFKYVVMPMRI</sequence>
<evidence type="ECO:0000256" key="8">
    <source>
        <dbReference type="ARBA" id="ARBA00022932"/>
    </source>
</evidence>
<evidence type="ECO:0000256" key="10">
    <source>
        <dbReference type="PIRNR" id="PIRNR000804"/>
    </source>
</evidence>
<dbReference type="AlphaFoldDB" id="A0A1H8PCX8"/>
<comment type="subunit">
    <text evidence="10">Forms a ring-shaped head-to-tail homodimer around DNA.</text>
</comment>
<dbReference type="SMART" id="SM00480">
    <property type="entry name" value="POL3Bc"/>
    <property type="match status" value="1"/>
</dbReference>
<dbReference type="PIRSF" id="PIRSF000804">
    <property type="entry name" value="DNA_pol_III_b"/>
    <property type="match status" value="1"/>
</dbReference>
<keyword evidence="6 10" id="KW-0548">Nucleotidyltransferase</keyword>
<evidence type="ECO:0000256" key="2">
    <source>
        <dbReference type="ARBA" id="ARBA00010752"/>
    </source>
</evidence>
<comment type="function">
    <text evidence="10">Confers DNA tethering and processivity to DNA polymerases and other proteins. Acts as a clamp, forming a ring around DNA (a reaction catalyzed by the clamp-loading complex) which diffuses in an ATP-independent manner freely and bidirectionally along dsDNA. Initially characterized for its ability to contact the catalytic subunit of DNA polymerase III (Pol III), a complex, multichain enzyme responsible for most of the replicative synthesis in bacteria; Pol III exhibits 3'-5' exonuclease proofreading activity. The beta chain is required for initiation of replication as well as for processivity of DNA replication.</text>
</comment>
<dbReference type="PANTHER" id="PTHR30478:SF0">
    <property type="entry name" value="BETA SLIDING CLAMP"/>
    <property type="match status" value="1"/>
</dbReference>
<dbReference type="InterPro" id="IPR046938">
    <property type="entry name" value="DNA_clamp_sf"/>
</dbReference>
<dbReference type="InterPro" id="IPR022634">
    <property type="entry name" value="DNA_polIII_beta_N"/>
</dbReference>
<dbReference type="InterPro" id="IPR001001">
    <property type="entry name" value="DNA_polIII_beta"/>
</dbReference>
<accession>A0A1H8PCX8</accession>
<evidence type="ECO:0000256" key="3">
    <source>
        <dbReference type="ARBA" id="ARBA00021035"/>
    </source>
</evidence>
<comment type="similarity">
    <text evidence="2 10">Belongs to the beta sliding clamp family.</text>
</comment>
<dbReference type="EMBL" id="FOCT01000020">
    <property type="protein sequence ID" value="SEO39849.1"/>
    <property type="molecule type" value="Genomic_DNA"/>
</dbReference>
<comment type="subcellular location">
    <subcellularLocation>
        <location evidence="1 10">Cytoplasm</location>
    </subcellularLocation>
</comment>
<feature type="domain" description="DNA polymerase III beta sliding clamp N-terminal" evidence="11">
    <location>
        <begin position="6"/>
        <end position="121"/>
    </location>
</feature>
<dbReference type="Gene3D" id="3.10.150.10">
    <property type="entry name" value="DNA Polymerase III, subunit A, domain 2"/>
    <property type="match status" value="1"/>
</dbReference>
<dbReference type="NCBIfam" id="TIGR00663">
    <property type="entry name" value="dnan"/>
    <property type="match status" value="1"/>
</dbReference>
<evidence type="ECO:0000256" key="4">
    <source>
        <dbReference type="ARBA" id="ARBA00022490"/>
    </source>
</evidence>
<dbReference type="InterPro" id="IPR022637">
    <property type="entry name" value="DNA_polIII_beta_cen"/>
</dbReference>
<evidence type="ECO:0000313" key="15">
    <source>
        <dbReference type="Proteomes" id="UP000183898"/>
    </source>
</evidence>
<evidence type="ECO:0000259" key="12">
    <source>
        <dbReference type="Pfam" id="PF02767"/>
    </source>
</evidence>
<gene>
    <name evidence="14" type="ORF">SAMN05216404_12012</name>
</gene>
<dbReference type="Pfam" id="PF00712">
    <property type="entry name" value="DNA_pol3_beta"/>
    <property type="match status" value="1"/>
</dbReference>
<evidence type="ECO:0000256" key="6">
    <source>
        <dbReference type="ARBA" id="ARBA00022695"/>
    </source>
</evidence>
<dbReference type="PANTHER" id="PTHR30478">
    <property type="entry name" value="DNA POLYMERASE III SUBUNIT BETA"/>
    <property type="match status" value="1"/>
</dbReference>
<evidence type="ECO:0000259" key="11">
    <source>
        <dbReference type="Pfam" id="PF00712"/>
    </source>
</evidence>
<dbReference type="InterPro" id="IPR022635">
    <property type="entry name" value="DNA_polIII_beta_C"/>
</dbReference>
<proteinExistence type="inferred from homology"/>
<keyword evidence="7 10" id="KW-0235">DNA replication</keyword>
<feature type="domain" description="DNA polymerase III beta sliding clamp central" evidence="12">
    <location>
        <begin position="133"/>
        <end position="246"/>
    </location>
</feature>
<dbReference type="CDD" id="cd00140">
    <property type="entry name" value="beta_clamp"/>
    <property type="match status" value="1"/>
</dbReference>
<organism evidence="14 15">
    <name type="scientific">Nitrosospira multiformis</name>
    <dbReference type="NCBI Taxonomy" id="1231"/>
    <lineage>
        <taxon>Bacteria</taxon>
        <taxon>Pseudomonadati</taxon>
        <taxon>Pseudomonadota</taxon>
        <taxon>Betaproteobacteria</taxon>
        <taxon>Nitrosomonadales</taxon>
        <taxon>Nitrosomonadaceae</taxon>
        <taxon>Nitrosospira</taxon>
    </lineage>
</organism>